<dbReference type="AlphaFoldDB" id="A0AAD5UVW8"/>
<dbReference type="EMBL" id="JANAWD010000451">
    <property type="protein sequence ID" value="KAJ3479263.1"/>
    <property type="molecule type" value="Genomic_DNA"/>
</dbReference>
<feature type="region of interest" description="Disordered" evidence="1">
    <location>
        <begin position="126"/>
        <end position="175"/>
    </location>
</feature>
<feature type="compositionally biased region" description="Low complexity" evidence="1">
    <location>
        <begin position="147"/>
        <end position="171"/>
    </location>
</feature>
<comment type="caution">
    <text evidence="2">The sequence shown here is derived from an EMBL/GenBank/DDBJ whole genome shotgun (WGS) entry which is preliminary data.</text>
</comment>
<name>A0AAD5UVW8_9APHY</name>
<sequence length="218" mass="23937">MSLRTRNWPKGQDKQRSTKRPRHRLDTPHDATMSSYFPFKRLLVPSAPSRKINQRISGRPDAELDDFLSSDNDLNNSFASTMSIQSPVRDASLRASENDHPDYAPMDISPAPSRIQSSKSAFLDAKPAVGRPRAHTTSARLFGRDMSNSSVRSNSGLSLAPSASSGTTSGNKKLQRTALPSEWLMSSSNAQANENLFGQASCIPISSRILSFVQYYCG</sequence>
<keyword evidence="3" id="KW-1185">Reference proteome</keyword>
<protein>
    <submittedName>
        <fullName evidence="2">Uncharacterized protein</fullName>
    </submittedName>
</protein>
<evidence type="ECO:0000313" key="2">
    <source>
        <dbReference type="EMBL" id="KAJ3479263.1"/>
    </source>
</evidence>
<feature type="region of interest" description="Disordered" evidence="1">
    <location>
        <begin position="1"/>
        <end position="32"/>
    </location>
</feature>
<gene>
    <name evidence="2" type="ORF">NLI96_g9187</name>
</gene>
<proteinExistence type="predicted"/>
<reference evidence="2" key="1">
    <citation type="submission" date="2022-07" db="EMBL/GenBank/DDBJ databases">
        <title>Genome Sequence of Physisporinus lineatus.</title>
        <authorList>
            <person name="Buettner E."/>
        </authorList>
    </citation>
    <scope>NUCLEOTIDE SEQUENCE</scope>
    <source>
        <strain evidence="2">VT162</strain>
    </source>
</reference>
<organism evidence="2 3">
    <name type="scientific">Meripilus lineatus</name>
    <dbReference type="NCBI Taxonomy" id="2056292"/>
    <lineage>
        <taxon>Eukaryota</taxon>
        <taxon>Fungi</taxon>
        <taxon>Dikarya</taxon>
        <taxon>Basidiomycota</taxon>
        <taxon>Agaricomycotina</taxon>
        <taxon>Agaricomycetes</taxon>
        <taxon>Polyporales</taxon>
        <taxon>Meripilaceae</taxon>
        <taxon>Meripilus</taxon>
    </lineage>
</organism>
<accession>A0AAD5UVW8</accession>
<dbReference type="Proteomes" id="UP001212997">
    <property type="component" value="Unassembled WGS sequence"/>
</dbReference>
<evidence type="ECO:0000256" key="1">
    <source>
        <dbReference type="SAM" id="MobiDB-lite"/>
    </source>
</evidence>
<evidence type="ECO:0000313" key="3">
    <source>
        <dbReference type="Proteomes" id="UP001212997"/>
    </source>
</evidence>